<keyword evidence="2" id="KW-1185">Reference proteome</keyword>
<dbReference type="EMBL" id="SWJE01000015">
    <property type="protein sequence ID" value="TKC83115.1"/>
    <property type="molecule type" value="Genomic_DNA"/>
</dbReference>
<comment type="caution">
    <text evidence="1">The sequence shown here is derived from an EMBL/GenBank/DDBJ whole genome shotgun (WGS) entry which is preliminary data.</text>
</comment>
<dbReference type="RefSeq" id="WP_136897928.1">
    <property type="nucleotide sequence ID" value="NZ_SWJE01000015.1"/>
</dbReference>
<protein>
    <submittedName>
        <fullName evidence="1">Uncharacterized protein</fullName>
    </submittedName>
</protein>
<dbReference type="AlphaFoldDB" id="A0A4U1HP18"/>
<evidence type="ECO:0000313" key="2">
    <source>
        <dbReference type="Proteomes" id="UP000305539"/>
    </source>
</evidence>
<dbReference type="Proteomes" id="UP000305539">
    <property type="component" value="Unassembled WGS sequence"/>
</dbReference>
<organism evidence="1 2">
    <name type="scientific">Trinickia terrae</name>
    <dbReference type="NCBI Taxonomy" id="2571161"/>
    <lineage>
        <taxon>Bacteria</taxon>
        <taxon>Pseudomonadati</taxon>
        <taxon>Pseudomonadota</taxon>
        <taxon>Betaproteobacteria</taxon>
        <taxon>Burkholderiales</taxon>
        <taxon>Burkholderiaceae</taxon>
        <taxon>Trinickia</taxon>
    </lineage>
</organism>
<proteinExistence type="predicted"/>
<gene>
    <name evidence="1" type="ORF">FAZ69_25845</name>
</gene>
<name>A0A4U1HP18_9BURK</name>
<accession>A0A4U1HP18</accession>
<sequence>MFNRLNQALLRYIDRKRRVPRIEAVESTRDGFTVTWQAHTDQPSETAHHVWGDIRRVAAILVPGLLGGDECLLVDVDGSVLQLTVEVAGFEAFIEEGAKRLNGWRPVTEWRLTLAAASPGHVVDVYG</sequence>
<reference evidence="1 2" key="1">
    <citation type="submission" date="2019-04" db="EMBL/GenBank/DDBJ databases">
        <title>Trinickia sp. 7GSK02, isolated from subtropical forest soil.</title>
        <authorList>
            <person name="Gao Z.-H."/>
            <person name="Qiu L.-H."/>
        </authorList>
    </citation>
    <scope>NUCLEOTIDE SEQUENCE [LARGE SCALE GENOMIC DNA]</scope>
    <source>
        <strain evidence="1 2">7GSK02</strain>
    </source>
</reference>
<evidence type="ECO:0000313" key="1">
    <source>
        <dbReference type="EMBL" id="TKC83115.1"/>
    </source>
</evidence>